<proteinExistence type="predicted"/>
<evidence type="ECO:0000313" key="3">
    <source>
        <dbReference type="EMBL" id="GHP08018.1"/>
    </source>
</evidence>
<evidence type="ECO:0000259" key="2">
    <source>
        <dbReference type="PROSITE" id="PS50897"/>
    </source>
</evidence>
<dbReference type="PROSITE" id="PS50897">
    <property type="entry name" value="CTLH"/>
    <property type="match status" value="1"/>
</dbReference>
<dbReference type="InterPro" id="IPR045098">
    <property type="entry name" value="Fyv10_fam"/>
</dbReference>
<dbReference type="OrthoDB" id="1933455at2759"/>
<accession>A0A830HMB2</accession>
<feature type="domain" description="CTLH" evidence="2">
    <location>
        <begin position="175"/>
        <end position="232"/>
    </location>
</feature>
<dbReference type="PANTHER" id="PTHR12170">
    <property type="entry name" value="MACROPHAGE ERYTHROBLAST ATTACHER-RELATED"/>
    <property type="match status" value="1"/>
</dbReference>
<keyword evidence="4" id="KW-1185">Reference proteome</keyword>
<dbReference type="EMBL" id="BNJQ01000019">
    <property type="protein sequence ID" value="GHP08018.1"/>
    <property type="molecule type" value="Genomic_DNA"/>
</dbReference>
<dbReference type="AlphaFoldDB" id="A0A830HMB2"/>
<dbReference type="Pfam" id="PF10607">
    <property type="entry name" value="CTLH"/>
    <property type="match status" value="1"/>
</dbReference>
<evidence type="ECO:0000313" key="4">
    <source>
        <dbReference type="Proteomes" id="UP000660262"/>
    </source>
</evidence>
<dbReference type="InterPro" id="IPR006595">
    <property type="entry name" value="CTLH_C"/>
</dbReference>
<dbReference type="SMART" id="SM00668">
    <property type="entry name" value="CTLH"/>
    <property type="match status" value="1"/>
</dbReference>
<reference evidence="3" key="1">
    <citation type="submission" date="2020-10" db="EMBL/GenBank/DDBJ databases">
        <title>Unveiling of a novel bifunctional photoreceptor, Dualchrome1, isolated from a cosmopolitan green alga.</title>
        <authorList>
            <person name="Suzuki S."/>
            <person name="Kawachi M."/>
        </authorList>
    </citation>
    <scope>NUCLEOTIDE SEQUENCE</scope>
    <source>
        <strain evidence="3">NIES 2893</strain>
    </source>
</reference>
<evidence type="ECO:0000256" key="1">
    <source>
        <dbReference type="SAM" id="MobiDB-lite"/>
    </source>
</evidence>
<dbReference type="GO" id="GO:0004842">
    <property type="term" value="F:ubiquitin-protein transferase activity"/>
    <property type="evidence" value="ECO:0007669"/>
    <property type="project" value="InterPro"/>
</dbReference>
<comment type="caution">
    <text evidence="3">The sequence shown here is derived from an EMBL/GenBank/DDBJ whole genome shotgun (WGS) entry which is preliminary data.</text>
</comment>
<sequence>MEPTSRMAASASDNNASTAPLVPHPMESYMMFTPLYRTLKACVLVRQKPILESMMTLTSPSSSSMGGSSSSMGGSGVTSVNLGKKRSLESLEEALNGASTVYDYAYSRMKKRIAYLRECETNFNQGQGGANSHKPPRRRLDMALLDYMLAKGRFETAIQWLRDDGELANLVDVEPFETAQNVVQALRKHNLAPAIAWCDEHRAQRAKLGCTLMFQLRVQEMVEMVSAGGENVWADAIKHARKHLATSEAALADSEGLARLTRAMLACLVFGGGGGGLGGNSPAGDGAVPTQYAKLFAPERWDALIERFVNMNHALHALLPASSEPLFTAAVRAGAAALKRADGDVSNAALEDPLRDPHVAELASSLPTAKAGGTRLVCRITGTLMSGDNLPLACPSGHVYGAMGVNAVSERTVDGCFVDPITSAKYHMNDMRRVYIM</sequence>
<dbReference type="GO" id="GO:0005634">
    <property type="term" value="C:nucleus"/>
    <property type="evidence" value="ECO:0007669"/>
    <property type="project" value="TreeGrafter"/>
</dbReference>
<organism evidence="3 4">
    <name type="scientific">Pycnococcus provasolii</name>
    <dbReference type="NCBI Taxonomy" id="41880"/>
    <lineage>
        <taxon>Eukaryota</taxon>
        <taxon>Viridiplantae</taxon>
        <taxon>Chlorophyta</taxon>
        <taxon>Pseudoscourfieldiophyceae</taxon>
        <taxon>Pseudoscourfieldiales</taxon>
        <taxon>Pycnococcaceae</taxon>
        <taxon>Pycnococcus</taxon>
    </lineage>
</organism>
<dbReference type="PANTHER" id="PTHR12170:SF2">
    <property type="entry name" value="E3 UBIQUITIN-PROTEIN TRANSFERASE MAEA"/>
    <property type="match status" value="1"/>
</dbReference>
<dbReference type="GO" id="GO:0005737">
    <property type="term" value="C:cytoplasm"/>
    <property type="evidence" value="ECO:0007669"/>
    <property type="project" value="TreeGrafter"/>
</dbReference>
<feature type="region of interest" description="Disordered" evidence="1">
    <location>
        <begin position="1"/>
        <end position="20"/>
    </location>
</feature>
<gene>
    <name evidence="3" type="ORF">PPROV_000676000</name>
</gene>
<name>A0A830HMB2_9CHLO</name>
<feature type="compositionally biased region" description="Low complexity" evidence="1">
    <location>
        <begin position="8"/>
        <end position="19"/>
    </location>
</feature>
<dbReference type="GO" id="GO:0043161">
    <property type="term" value="P:proteasome-mediated ubiquitin-dependent protein catabolic process"/>
    <property type="evidence" value="ECO:0007669"/>
    <property type="project" value="InterPro"/>
</dbReference>
<protein>
    <recommendedName>
        <fullName evidence="2">CTLH domain-containing protein</fullName>
    </recommendedName>
</protein>
<feature type="region of interest" description="Disordered" evidence="1">
    <location>
        <begin position="57"/>
        <end position="79"/>
    </location>
</feature>
<dbReference type="GO" id="GO:0034657">
    <property type="term" value="C:GID complex"/>
    <property type="evidence" value="ECO:0007669"/>
    <property type="project" value="TreeGrafter"/>
</dbReference>
<dbReference type="Proteomes" id="UP000660262">
    <property type="component" value="Unassembled WGS sequence"/>
</dbReference>
<feature type="compositionally biased region" description="Low complexity" evidence="1">
    <location>
        <begin position="57"/>
        <end position="72"/>
    </location>
</feature>
<dbReference type="InterPro" id="IPR024964">
    <property type="entry name" value="CTLH/CRA"/>
</dbReference>